<accession>A0AAE0FBY3</accession>
<keyword evidence="4" id="KW-1185">Reference proteome</keyword>
<dbReference type="EMBL" id="LGRX02021286">
    <property type="protein sequence ID" value="KAK3256845.1"/>
    <property type="molecule type" value="Genomic_DNA"/>
</dbReference>
<proteinExistence type="predicted"/>
<reference evidence="3 4" key="1">
    <citation type="journal article" date="2015" name="Genome Biol. Evol.">
        <title>Comparative Genomics of a Bacterivorous Green Alga Reveals Evolutionary Causalities and Consequences of Phago-Mixotrophic Mode of Nutrition.</title>
        <authorList>
            <person name="Burns J.A."/>
            <person name="Paasch A."/>
            <person name="Narechania A."/>
            <person name="Kim E."/>
        </authorList>
    </citation>
    <scope>NUCLEOTIDE SEQUENCE [LARGE SCALE GENOMIC DNA]</scope>
    <source>
        <strain evidence="3 4">PLY_AMNH</strain>
    </source>
</reference>
<evidence type="ECO:0000256" key="1">
    <source>
        <dbReference type="SAM" id="MobiDB-lite"/>
    </source>
</evidence>
<gene>
    <name evidence="3" type="ORF">CYMTET_34045</name>
</gene>
<evidence type="ECO:0000256" key="2">
    <source>
        <dbReference type="SAM" id="SignalP"/>
    </source>
</evidence>
<dbReference type="Proteomes" id="UP001190700">
    <property type="component" value="Unassembled WGS sequence"/>
</dbReference>
<sequence>MSPSADDWLRIGTLLQLLVLRPGRCCDPCVSNAVTRPGLARSPDDDIAGCVGDTSTGSSGEALTEELLLAAAAAAASLVSVLRFLLSLSSSSLFLVELANDELLAGDSTAPGAVSTELWPVPPAALVGSGVSTADMIAGSGALHCMSVARNTVGDTAQEPALSSGHWGPTSVGTSPPPSELVDPTVLTGTKAGCNGADPGTARKAGAEKGCSRFASPGVKGSKGTGDTGPIVNGRDGTCVCHNDLGCSWCWTAGAPAVAAEASDVVILVAEPAAVAIAAGE</sequence>
<evidence type="ECO:0008006" key="5">
    <source>
        <dbReference type="Google" id="ProtNLM"/>
    </source>
</evidence>
<protein>
    <recommendedName>
        <fullName evidence="5">Secreted protein</fullName>
    </recommendedName>
</protein>
<organism evidence="3 4">
    <name type="scientific">Cymbomonas tetramitiformis</name>
    <dbReference type="NCBI Taxonomy" id="36881"/>
    <lineage>
        <taxon>Eukaryota</taxon>
        <taxon>Viridiplantae</taxon>
        <taxon>Chlorophyta</taxon>
        <taxon>Pyramimonadophyceae</taxon>
        <taxon>Pyramimonadales</taxon>
        <taxon>Pyramimonadaceae</taxon>
        <taxon>Cymbomonas</taxon>
    </lineage>
</organism>
<comment type="caution">
    <text evidence="3">The sequence shown here is derived from an EMBL/GenBank/DDBJ whole genome shotgun (WGS) entry which is preliminary data.</text>
</comment>
<dbReference type="AlphaFoldDB" id="A0AAE0FBY3"/>
<feature type="chain" id="PRO_5042186409" description="Secreted protein" evidence="2">
    <location>
        <begin position="26"/>
        <end position="281"/>
    </location>
</feature>
<evidence type="ECO:0000313" key="3">
    <source>
        <dbReference type="EMBL" id="KAK3256845.1"/>
    </source>
</evidence>
<evidence type="ECO:0000313" key="4">
    <source>
        <dbReference type="Proteomes" id="UP001190700"/>
    </source>
</evidence>
<name>A0AAE0FBY3_9CHLO</name>
<feature type="signal peptide" evidence="2">
    <location>
        <begin position="1"/>
        <end position="25"/>
    </location>
</feature>
<keyword evidence="2" id="KW-0732">Signal</keyword>
<feature type="region of interest" description="Disordered" evidence="1">
    <location>
        <begin position="158"/>
        <end position="179"/>
    </location>
</feature>